<dbReference type="EMBL" id="KV918803">
    <property type="protein sequence ID" value="OSX78878.1"/>
    <property type="molecule type" value="Genomic_DNA"/>
</dbReference>
<feature type="compositionally biased region" description="Pro residues" evidence="1">
    <location>
        <begin position="302"/>
        <end position="314"/>
    </location>
</feature>
<feature type="compositionally biased region" description="Basic and acidic residues" evidence="1">
    <location>
        <begin position="451"/>
        <end position="479"/>
    </location>
</feature>
<proteinExistence type="predicted"/>
<evidence type="ECO:0000256" key="1">
    <source>
        <dbReference type="SAM" id="MobiDB-lite"/>
    </source>
</evidence>
<feature type="compositionally biased region" description="Basic residues" evidence="1">
    <location>
        <begin position="481"/>
        <end position="498"/>
    </location>
</feature>
<feature type="region of interest" description="Disordered" evidence="1">
    <location>
        <begin position="347"/>
        <end position="538"/>
    </location>
</feature>
<feature type="compositionally biased region" description="Gly residues" evidence="1">
    <location>
        <begin position="389"/>
        <end position="398"/>
    </location>
</feature>
<feature type="compositionally biased region" description="Low complexity" evidence="1">
    <location>
        <begin position="414"/>
        <end position="425"/>
    </location>
</feature>
<organism evidence="2 3">
    <name type="scientific">Porphyra umbilicalis</name>
    <name type="common">Purple laver</name>
    <name type="synonym">Red alga</name>
    <dbReference type="NCBI Taxonomy" id="2786"/>
    <lineage>
        <taxon>Eukaryota</taxon>
        <taxon>Rhodophyta</taxon>
        <taxon>Bangiophyceae</taxon>
        <taxon>Bangiales</taxon>
        <taxon>Bangiaceae</taxon>
        <taxon>Porphyra</taxon>
    </lineage>
</organism>
<reference evidence="2 3" key="1">
    <citation type="submission" date="2017-03" db="EMBL/GenBank/DDBJ databases">
        <title>WGS assembly of Porphyra umbilicalis.</title>
        <authorList>
            <person name="Brawley S.H."/>
            <person name="Blouin N.A."/>
            <person name="Ficko-Blean E."/>
            <person name="Wheeler G.L."/>
            <person name="Lohr M."/>
            <person name="Goodson H.V."/>
            <person name="Jenkins J.W."/>
            <person name="Blaby-Haas C.E."/>
            <person name="Helliwell K.E."/>
            <person name="Chan C."/>
            <person name="Marriage T."/>
            <person name="Bhattacharya D."/>
            <person name="Klein A.S."/>
            <person name="Badis Y."/>
            <person name="Brodie J."/>
            <person name="Cao Y."/>
            <person name="Collen J."/>
            <person name="Dittami S.M."/>
            <person name="Gachon C.M."/>
            <person name="Green B.R."/>
            <person name="Karpowicz S."/>
            <person name="Kim J.W."/>
            <person name="Kudahl U."/>
            <person name="Lin S."/>
            <person name="Michel G."/>
            <person name="Mittag M."/>
            <person name="Olson B.J."/>
            <person name="Pangilinan J."/>
            <person name="Peng Y."/>
            <person name="Qiu H."/>
            <person name="Shu S."/>
            <person name="Singer J.T."/>
            <person name="Smith A.G."/>
            <person name="Sprecher B.N."/>
            <person name="Wagner V."/>
            <person name="Wang W."/>
            <person name="Wang Z.-Y."/>
            <person name="Yan J."/>
            <person name="Yarish C."/>
            <person name="Zoeuner-Riek S."/>
            <person name="Zhuang Y."/>
            <person name="Zou Y."/>
            <person name="Lindquist E.A."/>
            <person name="Grimwood J."/>
            <person name="Barry K."/>
            <person name="Rokhsar D.S."/>
            <person name="Schmutz J."/>
            <person name="Stiller J.W."/>
            <person name="Grossman A.R."/>
            <person name="Prochnik S.E."/>
        </authorList>
    </citation>
    <scope>NUCLEOTIDE SEQUENCE [LARGE SCALE GENOMIC DNA]</scope>
    <source>
        <strain evidence="2">4086291</strain>
    </source>
</reference>
<accession>A0A1X6PDC0</accession>
<gene>
    <name evidence="2" type="ORF">BU14_0096s0031</name>
</gene>
<feature type="compositionally biased region" description="Basic and acidic residues" evidence="1">
    <location>
        <begin position="503"/>
        <end position="519"/>
    </location>
</feature>
<evidence type="ECO:0000313" key="3">
    <source>
        <dbReference type="Proteomes" id="UP000218209"/>
    </source>
</evidence>
<dbReference type="Proteomes" id="UP000218209">
    <property type="component" value="Unassembled WGS sequence"/>
</dbReference>
<name>A0A1X6PDC0_PORUM</name>
<feature type="region of interest" description="Disordered" evidence="1">
    <location>
        <begin position="281"/>
        <end position="335"/>
    </location>
</feature>
<feature type="compositionally biased region" description="Low complexity" evidence="1">
    <location>
        <begin position="353"/>
        <end position="379"/>
    </location>
</feature>
<protein>
    <submittedName>
        <fullName evidence="2">Uncharacterized protein</fullName>
    </submittedName>
</protein>
<dbReference type="AlphaFoldDB" id="A0A1X6PDC0"/>
<sequence>MRASHPLPCPLPPPCTWEAACASPAGARLTADCNCPHDKCGVGNAPPVLGNWAQFGGMGNMERLSLHAYCRPSPVAAPQPSLPAFQSQHLVSSLPLRSPHVDPSLILPFFPGTGGARWTLSRPTPPPRSILPFLAIRLPSHHGALLVHHVVGEERDRPEHLTSHIFRRWSVFARSFSSRKRATRCWPAAQAAECGEMVNAYGLGPLRNMRTWQLFAKRREPATGLREGYGRAQRLQTVRMWFRLDFSVPIHWKSSPRSLKEQSGVPLASDTNRRWTKNVISLRGDHAGTGDTRSLWVGSANNPPPPKMGEPPPAARLSARMPLGRPRSPSRGDALALRRRAVALGRADRRRAGVAGSSRRVSGPSPAPRDSASTSSRLATQRRRRAGRGGEQGNGRGGESSPVPTARATKSLHAAPGAAPIGRRACPPHHEDPTSGPPTNRPAALAGGGLTERRRGTTDGDAERRRQGAGDDRFHEPSRRAACRHRRPRPRRRRHRRAGPGGDVRRSTKTGGDDERVMEGGRCADGGVGPSVAGGSVV</sequence>
<evidence type="ECO:0000313" key="2">
    <source>
        <dbReference type="EMBL" id="OSX78878.1"/>
    </source>
</evidence>
<keyword evidence="3" id="KW-1185">Reference proteome</keyword>